<sequence>MVISIDIKTARRETHIIYNQFPGNEGQCPPKEPQVRQDQGIKTISREKRGKQRPSPLLSCRILLL</sequence>
<gene>
    <name evidence="1" type="ORF">I7I53_04833</name>
</gene>
<evidence type="ECO:0000313" key="1">
    <source>
        <dbReference type="EMBL" id="QSS56578.1"/>
    </source>
</evidence>
<evidence type="ECO:0000313" key="2">
    <source>
        <dbReference type="Proteomes" id="UP000663419"/>
    </source>
</evidence>
<accession>A0A8A1LQN4</accession>
<organism evidence="1 2">
    <name type="scientific">Ajellomyces capsulatus (strain H88)</name>
    <name type="common">Darling's disease fungus</name>
    <name type="synonym">Histoplasma capsulatum</name>
    <dbReference type="NCBI Taxonomy" id="544711"/>
    <lineage>
        <taxon>Eukaryota</taxon>
        <taxon>Fungi</taxon>
        <taxon>Dikarya</taxon>
        <taxon>Ascomycota</taxon>
        <taxon>Pezizomycotina</taxon>
        <taxon>Eurotiomycetes</taxon>
        <taxon>Eurotiomycetidae</taxon>
        <taxon>Onygenales</taxon>
        <taxon>Ajellomycetaceae</taxon>
        <taxon>Histoplasma</taxon>
    </lineage>
</organism>
<dbReference type="VEuPathDB" id="FungiDB:I7I53_04833"/>
<dbReference type="AlphaFoldDB" id="A0A8A1LQN4"/>
<protein>
    <submittedName>
        <fullName evidence="1">Uncharacterized protein</fullName>
    </submittedName>
</protein>
<name>A0A8A1LQN4_AJEC8</name>
<dbReference type="EMBL" id="CP069106">
    <property type="protein sequence ID" value="QSS56578.1"/>
    <property type="molecule type" value="Genomic_DNA"/>
</dbReference>
<proteinExistence type="predicted"/>
<reference evidence="1" key="1">
    <citation type="submission" date="2021-01" db="EMBL/GenBank/DDBJ databases">
        <title>Chromosome-level genome assembly of a human fungal pathogen reveals clustering of transcriptionally co-regulated genes.</title>
        <authorList>
            <person name="Voorhies M."/>
            <person name="Cohen S."/>
            <person name="Shea T.P."/>
            <person name="Petrus S."/>
            <person name="Munoz J.F."/>
            <person name="Poplawski S."/>
            <person name="Goldman W.E."/>
            <person name="Michael T."/>
            <person name="Cuomo C.A."/>
            <person name="Sil A."/>
            <person name="Beyhan S."/>
        </authorList>
    </citation>
    <scope>NUCLEOTIDE SEQUENCE</scope>
    <source>
        <strain evidence="1">H88</strain>
    </source>
</reference>
<dbReference type="Proteomes" id="UP000663419">
    <property type="component" value="Chromosome 5"/>
</dbReference>